<reference evidence="1 2" key="1">
    <citation type="submission" date="2015-03" db="EMBL/GenBank/DDBJ databases">
        <title>RNA-seq based gene annotation and comparative genomics of four Zymoseptoria species reveal species-specific pathogenicity related genes and transposable element activity.</title>
        <authorList>
            <person name="Grandaubert J."/>
            <person name="Bhattacharyya A."/>
            <person name="Stukenbrock E.H."/>
        </authorList>
    </citation>
    <scope>NUCLEOTIDE SEQUENCE [LARGE SCALE GENOMIC DNA]</scope>
    <source>
        <strain evidence="1 2">Zb18110</strain>
    </source>
</reference>
<name>A0A0F4G680_9PEZI</name>
<gene>
    <name evidence="1" type="ORF">TI39_contig5842g00023</name>
</gene>
<evidence type="ECO:0000313" key="1">
    <source>
        <dbReference type="EMBL" id="KJX92527.1"/>
    </source>
</evidence>
<comment type="caution">
    <text evidence="1">The sequence shown here is derived from an EMBL/GenBank/DDBJ whole genome shotgun (WGS) entry which is preliminary data.</text>
</comment>
<sequence>MLELKPTVAEEIDDPTEHIQALPQELQDMVFDWTMRATIDTPDSAHGKVVTIDADYKPPLALQINRKQRDISASEYYANTVFFIKGNDMHKCVNWLVTLASQHVRAINTIKYADAISTDIIEPRTYIGRRRHRFNYNAQRESSLVADSIEWRSRMILRDHARGFRSDVILVDLQYRQPDGTIVRQWYRDGHAVLEE</sequence>
<keyword evidence="2" id="KW-1185">Reference proteome</keyword>
<accession>A0A0F4G680</accession>
<proteinExistence type="predicted"/>
<evidence type="ECO:0000313" key="2">
    <source>
        <dbReference type="Proteomes" id="UP000033647"/>
    </source>
</evidence>
<organism evidence="1 2">
    <name type="scientific">Zymoseptoria brevis</name>
    <dbReference type="NCBI Taxonomy" id="1047168"/>
    <lineage>
        <taxon>Eukaryota</taxon>
        <taxon>Fungi</taxon>
        <taxon>Dikarya</taxon>
        <taxon>Ascomycota</taxon>
        <taxon>Pezizomycotina</taxon>
        <taxon>Dothideomycetes</taxon>
        <taxon>Dothideomycetidae</taxon>
        <taxon>Mycosphaerellales</taxon>
        <taxon>Mycosphaerellaceae</taxon>
        <taxon>Zymoseptoria</taxon>
    </lineage>
</organism>
<dbReference type="EMBL" id="LAFY01005797">
    <property type="protein sequence ID" value="KJX92527.1"/>
    <property type="molecule type" value="Genomic_DNA"/>
</dbReference>
<dbReference type="Proteomes" id="UP000033647">
    <property type="component" value="Unassembled WGS sequence"/>
</dbReference>
<dbReference type="AlphaFoldDB" id="A0A0F4G680"/>
<dbReference type="OrthoDB" id="3650850at2759"/>
<protein>
    <submittedName>
        <fullName evidence="1">Uncharacterized protein</fullName>
    </submittedName>
</protein>